<keyword evidence="3" id="KW-0560">Oxidoreductase</keyword>
<evidence type="ECO:0000256" key="1">
    <source>
        <dbReference type="ARBA" id="ARBA00022630"/>
    </source>
</evidence>
<evidence type="ECO:0000256" key="3">
    <source>
        <dbReference type="ARBA" id="ARBA00023002"/>
    </source>
</evidence>
<dbReference type="Gene3D" id="3.30.70.2450">
    <property type="match status" value="1"/>
</dbReference>
<dbReference type="InterPro" id="IPR002938">
    <property type="entry name" value="FAD-bd"/>
</dbReference>
<name>A0ABP0B0B0_9PEZI</name>
<protein>
    <recommendedName>
        <fullName evidence="4">FAD-binding domain-containing protein</fullName>
    </recommendedName>
</protein>
<evidence type="ECO:0000259" key="4">
    <source>
        <dbReference type="Pfam" id="PF01494"/>
    </source>
</evidence>
<organism evidence="5 6">
    <name type="scientific">Sporothrix curviconia</name>
    <dbReference type="NCBI Taxonomy" id="1260050"/>
    <lineage>
        <taxon>Eukaryota</taxon>
        <taxon>Fungi</taxon>
        <taxon>Dikarya</taxon>
        <taxon>Ascomycota</taxon>
        <taxon>Pezizomycotina</taxon>
        <taxon>Sordariomycetes</taxon>
        <taxon>Sordariomycetidae</taxon>
        <taxon>Ophiostomatales</taxon>
        <taxon>Ophiostomataceae</taxon>
        <taxon>Sporothrix</taxon>
    </lineage>
</organism>
<keyword evidence="6" id="KW-1185">Reference proteome</keyword>
<keyword evidence="1" id="KW-0285">Flavoprotein</keyword>
<comment type="caution">
    <text evidence="5">The sequence shown here is derived from an EMBL/GenBank/DDBJ whole genome shotgun (WGS) entry which is preliminary data.</text>
</comment>
<dbReference type="InterPro" id="IPR036188">
    <property type="entry name" value="FAD/NAD-bd_sf"/>
</dbReference>
<dbReference type="PANTHER" id="PTHR43476">
    <property type="entry name" value="3-(3-HYDROXY-PHENYL)PROPIONATE/3-HYDROXYCINNAMIC ACID HYDROXYLASE"/>
    <property type="match status" value="1"/>
</dbReference>
<dbReference type="EMBL" id="CAWUHB010000006">
    <property type="protein sequence ID" value="CAK7212897.1"/>
    <property type="molecule type" value="Genomic_DNA"/>
</dbReference>
<proteinExistence type="predicted"/>
<dbReference type="Gene3D" id="3.50.50.60">
    <property type="entry name" value="FAD/NAD(P)-binding domain"/>
    <property type="match status" value="1"/>
</dbReference>
<feature type="domain" description="FAD-binding" evidence="4">
    <location>
        <begin position="30"/>
        <end position="365"/>
    </location>
</feature>
<evidence type="ECO:0000313" key="6">
    <source>
        <dbReference type="Proteomes" id="UP001642405"/>
    </source>
</evidence>
<dbReference type="PANTHER" id="PTHR43476:SF5">
    <property type="entry name" value="FAD-DEPENDENT MONOOXYGENASE"/>
    <property type="match status" value="1"/>
</dbReference>
<dbReference type="Pfam" id="PF01494">
    <property type="entry name" value="FAD_binding_3"/>
    <property type="match status" value="1"/>
</dbReference>
<keyword evidence="2" id="KW-0274">FAD</keyword>
<gene>
    <name evidence="5" type="ORF">SCUCBS95973_001616</name>
</gene>
<evidence type="ECO:0000313" key="5">
    <source>
        <dbReference type="EMBL" id="CAK7212897.1"/>
    </source>
</evidence>
<sequence length="427" mass="46484">MSFVTSEAATAIATDKARSSTTITPLGSREAEVIVVGAGAVGLLTALKLGRAGVDTIVLEAYNSILEAPRAIAYMPVVSQELRKLGIFEKLQAQGIMNTDGVTWRDIAGTPLAAFPAAEHVLTLGQDKVARAVLDTIRDECPSVTVIFGQRCVGLEQQEGRVRVLTNSNEDDYEFSATYVVGCDGANSAVRRMSLIRFDGFTWRNFRFTAADVEYDFQKHCGLPVANFVVDTEDWAVIAKTGRENVWRVCYGERPHLPADEASIRQRSDARIRRWIGNMNRDGDTAYALRRLKPYWAHQRCADVYRKGNVLLAGDAAHSNNPVGGLGLTSGILDAVVVGNALVRHLRGGEPDAVLTAAVAARRDTWVRVSNPVSQQNFRRLCSAETADAAERDAFFGRLNSADPEFLAMLANHAMLLPDSFESAAPA</sequence>
<dbReference type="PRINTS" id="PR00420">
    <property type="entry name" value="RNGMNOXGNASE"/>
</dbReference>
<dbReference type="SUPFAM" id="SSF51905">
    <property type="entry name" value="FAD/NAD(P)-binding domain"/>
    <property type="match status" value="1"/>
</dbReference>
<accession>A0ABP0B0B0</accession>
<dbReference type="InterPro" id="IPR050631">
    <property type="entry name" value="PheA/TfdB_FAD_monoxygenase"/>
</dbReference>
<dbReference type="Proteomes" id="UP001642405">
    <property type="component" value="Unassembled WGS sequence"/>
</dbReference>
<reference evidence="5 6" key="1">
    <citation type="submission" date="2024-01" db="EMBL/GenBank/DDBJ databases">
        <authorList>
            <person name="Allen C."/>
            <person name="Tagirdzhanova G."/>
        </authorList>
    </citation>
    <scope>NUCLEOTIDE SEQUENCE [LARGE SCALE GENOMIC DNA]</scope>
</reference>
<evidence type="ECO:0000256" key="2">
    <source>
        <dbReference type="ARBA" id="ARBA00022827"/>
    </source>
</evidence>